<dbReference type="EMBL" id="FOYS01000004">
    <property type="protein sequence ID" value="SFR61859.1"/>
    <property type="molecule type" value="Genomic_DNA"/>
</dbReference>
<protein>
    <submittedName>
        <fullName evidence="1">Uncharacterized protein</fullName>
    </submittedName>
</protein>
<gene>
    <name evidence="1" type="ORF">SAMN04488124_2842</name>
</gene>
<keyword evidence="2" id="KW-1185">Reference proteome</keyword>
<evidence type="ECO:0000313" key="1">
    <source>
        <dbReference type="EMBL" id="SFR61859.1"/>
    </source>
</evidence>
<dbReference type="RefSeq" id="WP_089882096.1">
    <property type="nucleotide sequence ID" value="NZ_FOYS01000004.1"/>
</dbReference>
<proteinExistence type="predicted"/>
<organism evidence="1 2">
    <name type="scientific">Halogeometricum limi</name>
    <dbReference type="NCBI Taxonomy" id="555875"/>
    <lineage>
        <taxon>Archaea</taxon>
        <taxon>Methanobacteriati</taxon>
        <taxon>Methanobacteriota</taxon>
        <taxon>Stenosarchaea group</taxon>
        <taxon>Halobacteria</taxon>
        <taxon>Halobacteriales</taxon>
        <taxon>Haloferacaceae</taxon>
        <taxon>Halogeometricum</taxon>
    </lineage>
</organism>
<accession>A0A1I6I5B3</accession>
<name>A0A1I6I5B3_9EURY</name>
<dbReference type="Pfam" id="PF24366">
    <property type="entry name" value="DUF7522"/>
    <property type="match status" value="1"/>
</dbReference>
<dbReference type="AlphaFoldDB" id="A0A1I6I5B3"/>
<evidence type="ECO:0000313" key="2">
    <source>
        <dbReference type="Proteomes" id="UP000243250"/>
    </source>
</evidence>
<dbReference type="InterPro" id="IPR055944">
    <property type="entry name" value="DUF7522"/>
</dbReference>
<sequence>MTESVADVVERLETLQPREGLDYFVESLETEVGEGLRGVFYGDFETRSYQVAYANPTVLDDYSSNDVEDIVDDIALEQLTARQQEKLYEPLGELEVTVRVFEGGINVMGWGTTEIPTVYVGLDGDTANIRPATRLLRALFSV</sequence>
<dbReference type="OrthoDB" id="264301at2157"/>
<dbReference type="Proteomes" id="UP000243250">
    <property type="component" value="Unassembled WGS sequence"/>
</dbReference>
<reference evidence="2" key="1">
    <citation type="submission" date="2016-10" db="EMBL/GenBank/DDBJ databases">
        <authorList>
            <person name="Varghese N."/>
            <person name="Submissions S."/>
        </authorList>
    </citation>
    <scope>NUCLEOTIDE SEQUENCE [LARGE SCALE GENOMIC DNA]</scope>
    <source>
        <strain evidence="2">CGMCC 1.8711</strain>
    </source>
</reference>